<dbReference type="Proteomes" id="UP000182814">
    <property type="component" value="Chromosome I"/>
</dbReference>
<name>A0A1H1TU62_9PSED</name>
<keyword evidence="2" id="KW-1185">Reference proteome</keyword>
<evidence type="ECO:0000313" key="2">
    <source>
        <dbReference type="Proteomes" id="UP000182814"/>
    </source>
</evidence>
<dbReference type="EMBL" id="LT629746">
    <property type="protein sequence ID" value="SDS63747.1"/>
    <property type="molecule type" value="Genomic_DNA"/>
</dbReference>
<sequence length="49" mass="5302">MKEQILEMSGDFDSEFEAYVKGGINKMAGVEVMSTTAITCESLGCTVFC</sequence>
<proteinExistence type="predicted"/>
<reference evidence="2" key="1">
    <citation type="submission" date="2016-10" db="EMBL/GenBank/DDBJ databases">
        <authorList>
            <person name="Varghese N."/>
            <person name="Submissions S."/>
        </authorList>
    </citation>
    <scope>NUCLEOTIDE SEQUENCE [LARGE SCALE GENOMIC DNA]</scope>
    <source>
        <strain evidence="2">BS3782</strain>
    </source>
</reference>
<gene>
    <name evidence="1" type="ORF">SAMN04490191_1918</name>
</gene>
<protein>
    <submittedName>
        <fullName evidence="1">Uncharacterized protein</fullName>
    </submittedName>
</protein>
<organism evidence="1 2">
    <name type="scientific">Pseudomonas lini</name>
    <dbReference type="NCBI Taxonomy" id="163011"/>
    <lineage>
        <taxon>Bacteria</taxon>
        <taxon>Pseudomonadati</taxon>
        <taxon>Pseudomonadota</taxon>
        <taxon>Gammaproteobacteria</taxon>
        <taxon>Pseudomonadales</taxon>
        <taxon>Pseudomonadaceae</taxon>
        <taxon>Pseudomonas</taxon>
    </lineage>
</organism>
<dbReference type="AlphaFoldDB" id="A0A1H1TU62"/>
<evidence type="ECO:0000313" key="1">
    <source>
        <dbReference type="EMBL" id="SDS63747.1"/>
    </source>
</evidence>
<dbReference type="RefSeq" id="WP_167344826.1">
    <property type="nucleotide sequence ID" value="NZ_JABTYG010000007.1"/>
</dbReference>
<accession>A0A1H1TU62</accession>